<keyword evidence="10" id="KW-0834">Unfolded protein response</keyword>
<evidence type="ECO:0000256" key="10">
    <source>
        <dbReference type="ARBA" id="ARBA00023230"/>
    </source>
</evidence>
<dbReference type="InterPro" id="IPR017441">
    <property type="entry name" value="Protein_kinase_ATP_BS"/>
</dbReference>
<dbReference type="Pfam" id="PF00069">
    <property type="entry name" value="Pkinase"/>
    <property type="match status" value="2"/>
</dbReference>
<dbReference type="SMART" id="SM00220">
    <property type="entry name" value="S_TKc"/>
    <property type="match status" value="1"/>
</dbReference>
<comment type="caution">
    <text evidence="17">The sequence shown here is derived from an EMBL/GenBank/DDBJ whole genome shotgun (WGS) entry which is preliminary data.</text>
</comment>
<evidence type="ECO:0000256" key="8">
    <source>
        <dbReference type="ARBA" id="ARBA00023016"/>
    </source>
</evidence>
<dbReference type="Gene3D" id="1.10.510.10">
    <property type="entry name" value="Transferase(Phosphotransferase) domain 1"/>
    <property type="match status" value="1"/>
</dbReference>
<dbReference type="PROSITE" id="PS00108">
    <property type="entry name" value="PROTEIN_KINASE_ST"/>
    <property type="match status" value="1"/>
</dbReference>
<evidence type="ECO:0000256" key="12">
    <source>
        <dbReference type="ARBA" id="ARBA00041500"/>
    </source>
</evidence>
<evidence type="ECO:0000256" key="2">
    <source>
        <dbReference type="ARBA" id="ARBA00022679"/>
    </source>
</evidence>
<dbReference type="PANTHER" id="PTHR11042">
    <property type="entry name" value="EUKARYOTIC TRANSLATION INITIATION FACTOR 2-ALPHA KINASE EIF2-ALPHA KINASE -RELATED"/>
    <property type="match status" value="1"/>
</dbReference>
<dbReference type="Gene3D" id="2.130.10.10">
    <property type="entry name" value="YVTN repeat-like/Quinoprotein amine dehydrogenase"/>
    <property type="match status" value="1"/>
</dbReference>
<dbReference type="OrthoDB" id="341578at2759"/>
<evidence type="ECO:0000256" key="5">
    <source>
        <dbReference type="ARBA" id="ARBA00022824"/>
    </source>
</evidence>
<keyword evidence="7" id="KW-0810">Translation regulation</keyword>
<dbReference type="GO" id="GO:0005634">
    <property type="term" value="C:nucleus"/>
    <property type="evidence" value="ECO:0007669"/>
    <property type="project" value="TreeGrafter"/>
</dbReference>
<keyword evidence="9" id="KW-0325">Glycoprotein</keyword>
<feature type="transmembrane region" description="Helical" evidence="15">
    <location>
        <begin position="454"/>
        <end position="476"/>
    </location>
</feature>
<dbReference type="GO" id="GO:0006986">
    <property type="term" value="P:response to unfolded protein"/>
    <property type="evidence" value="ECO:0007669"/>
    <property type="project" value="UniProtKB-KW"/>
</dbReference>
<keyword evidence="2" id="KW-0808">Transferase</keyword>
<keyword evidence="3 13" id="KW-0547">Nucleotide-binding</keyword>
<sequence length="945" mass="107634">MAVKLIKQSLIGGWCCHYFACAYGKMADDHQRAWIDRFLLVFFLGFLSFSHTEIHGWNFQSHTHEESFLSNPADKRLVILSLDDGTIMAIDTINGEVLWNINEENKNFLEFESIKASKDTAFVPSTDGDVYHLTEENASPITSDESGHAHFDVNYIIQTSRVEVVTLGINVVTGKLHFYIGEDNCFKSEDESSAPNQGILFIKRSSKVVHLFDTVTGKLVLNFNHGRYRISANKVLNMPIDDVYRGLSYDREINTIYGWGIDDKLNYVNCWRVSLGSSVLDAWIVLKSSTGVHVKEINLIDILTTSSVNKYKISPPKDKFLIGTTKQTFCQDIMILNNIDGVIYLQKVGQSTSGARCEGQALIDPRFVLNQLALFPHPKKSTMSDLTVKNKRLIDPLQKNKIDGGDSLTKVKLSNVKVSWLGFTRKSFLKLNRSDFSSKVGKNYVEVKISILALWKHILIASIIIVIIGLFAFRVIPFRSPFGWFRGRRIEFSGSLDQDQSSISLPVDLDYHEPDTSDNNESSKSDCNPPFFPRYQVEFQHLENIGVGGYGVVFKAKNIVDNCVYAVKRVSVADCEVARRKTMREVKALAQLSHSNIIRFHSAWFELEPSKQPLAPVSEPNLRLANDSDADHQKERKSFVESATDDSMIVFEYSNPNHPRRELLWYEFDSKNVSKTLTSKNEDSASQTNEDEETYSNVVTCHNEHNCRHLDRIYLYIQVELCHKQTLRSYLLRNQIRSIPTVLSIFYQLISAVHYFHARSLMHRDLKPSNIFFSFQGLVKVGDFGLVTNIQLKESHDRSINDGTGERRRENATITKLVGTELYMAPELLQNRYYDFKVDIYSLGLILFELIVPFSTQSERAKILTRVRDLVFPGDCKYLTSDLVKFISLMINPKNKERPSTADLLRMPLTQSILKSAERVEVSSKNILESLSVMASDNQYSDVSM</sequence>
<dbReference type="InterPro" id="IPR000719">
    <property type="entry name" value="Prot_kinase_dom"/>
</dbReference>
<keyword evidence="5" id="KW-0256">Endoplasmic reticulum</keyword>
<proteinExistence type="inferred from homology"/>
<name>A0A0C2N5H0_THEKT</name>
<dbReference type="GO" id="GO:0005789">
    <property type="term" value="C:endoplasmic reticulum membrane"/>
    <property type="evidence" value="ECO:0007669"/>
    <property type="project" value="UniProtKB-SubCell"/>
</dbReference>
<dbReference type="SUPFAM" id="SSF56112">
    <property type="entry name" value="Protein kinase-like (PK-like)"/>
    <property type="match status" value="1"/>
</dbReference>
<evidence type="ECO:0000256" key="15">
    <source>
        <dbReference type="SAM" id="Phobius"/>
    </source>
</evidence>
<keyword evidence="15" id="KW-0472">Membrane</keyword>
<keyword evidence="8" id="KW-0346">Stress response</keyword>
<feature type="domain" description="Protein kinase" evidence="16">
    <location>
        <begin position="539"/>
        <end position="910"/>
    </location>
</feature>
<dbReference type="InterPro" id="IPR015943">
    <property type="entry name" value="WD40/YVTN_repeat-like_dom_sf"/>
</dbReference>
<evidence type="ECO:0000256" key="6">
    <source>
        <dbReference type="ARBA" id="ARBA00022840"/>
    </source>
</evidence>
<evidence type="ECO:0000256" key="9">
    <source>
        <dbReference type="ARBA" id="ARBA00023180"/>
    </source>
</evidence>
<evidence type="ECO:0000259" key="16">
    <source>
        <dbReference type="PROSITE" id="PS50011"/>
    </source>
</evidence>
<reference evidence="17 18" key="1">
    <citation type="journal article" date="2014" name="Genome Biol. Evol.">
        <title>The genome of the myxosporean Thelohanellus kitauei shows adaptations to nutrient acquisition within its fish host.</title>
        <authorList>
            <person name="Yang Y."/>
            <person name="Xiong J."/>
            <person name="Zhou Z."/>
            <person name="Huo F."/>
            <person name="Miao W."/>
            <person name="Ran C."/>
            <person name="Liu Y."/>
            <person name="Zhang J."/>
            <person name="Feng J."/>
            <person name="Wang M."/>
            <person name="Wang M."/>
            <person name="Wang L."/>
            <person name="Yao B."/>
        </authorList>
    </citation>
    <scope>NUCLEOTIDE SEQUENCE [LARGE SCALE GENOMIC DNA]</scope>
    <source>
        <strain evidence="17">Wuqing</strain>
    </source>
</reference>
<dbReference type="AlphaFoldDB" id="A0A0C2N5H0"/>
<protein>
    <recommendedName>
        <fullName evidence="12">PRKR-like endoplasmic reticulum kinase</fullName>
    </recommendedName>
</protein>
<comment type="subcellular location">
    <subcellularLocation>
        <location evidence="1">Endoplasmic reticulum membrane</location>
        <topology evidence="1">Single-pass type I membrane protein</topology>
    </subcellularLocation>
</comment>
<evidence type="ECO:0000313" key="18">
    <source>
        <dbReference type="Proteomes" id="UP000031668"/>
    </source>
</evidence>
<comment type="similarity">
    <text evidence="11">Belongs to the protein kinase superfamily. Ser/Thr protein kinase family. GCN2 subfamily.</text>
</comment>
<evidence type="ECO:0000256" key="11">
    <source>
        <dbReference type="ARBA" id="ARBA00037982"/>
    </source>
</evidence>
<keyword evidence="15" id="KW-1133">Transmembrane helix</keyword>
<dbReference type="SUPFAM" id="SSF50998">
    <property type="entry name" value="Quinoprotein alcohol dehydrogenase-like"/>
    <property type="match status" value="1"/>
</dbReference>
<dbReference type="EMBL" id="JWZT01000178">
    <property type="protein sequence ID" value="KII74891.1"/>
    <property type="molecule type" value="Genomic_DNA"/>
</dbReference>
<keyword evidence="18" id="KW-1185">Reference proteome</keyword>
<evidence type="ECO:0000256" key="1">
    <source>
        <dbReference type="ARBA" id="ARBA00004115"/>
    </source>
</evidence>
<keyword evidence="4 17" id="KW-0418">Kinase</keyword>
<dbReference type="PROSITE" id="PS50011">
    <property type="entry name" value="PROTEIN_KINASE_DOM"/>
    <property type="match status" value="1"/>
</dbReference>
<dbReference type="Gene3D" id="3.30.200.20">
    <property type="entry name" value="Phosphorylase Kinase, domain 1"/>
    <property type="match status" value="1"/>
</dbReference>
<dbReference type="InterPro" id="IPR011047">
    <property type="entry name" value="Quinoprotein_ADH-like_sf"/>
</dbReference>
<evidence type="ECO:0000256" key="13">
    <source>
        <dbReference type="PROSITE-ProRule" id="PRU10141"/>
    </source>
</evidence>
<keyword evidence="15" id="KW-0812">Transmembrane</keyword>
<keyword evidence="6 13" id="KW-0067">ATP-binding</keyword>
<evidence type="ECO:0000256" key="3">
    <source>
        <dbReference type="ARBA" id="ARBA00022741"/>
    </source>
</evidence>
<evidence type="ECO:0000256" key="4">
    <source>
        <dbReference type="ARBA" id="ARBA00022777"/>
    </source>
</evidence>
<dbReference type="Proteomes" id="UP000031668">
    <property type="component" value="Unassembled WGS sequence"/>
</dbReference>
<dbReference type="GO" id="GO:0005524">
    <property type="term" value="F:ATP binding"/>
    <property type="evidence" value="ECO:0007669"/>
    <property type="project" value="UniProtKB-UniRule"/>
</dbReference>
<dbReference type="InterPro" id="IPR008271">
    <property type="entry name" value="Ser/Thr_kinase_AS"/>
</dbReference>
<feature type="region of interest" description="Disordered" evidence="14">
    <location>
        <begin position="616"/>
        <end position="636"/>
    </location>
</feature>
<dbReference type="GO" id="GO:0004694">
    <property type="term" value="F:eukaryotic translation initiation factor 2alpha kinase activity"/>
    <property type="evidence" value="ECO:0007669"/>
    <property type="project" value="TreeGrafter"/>
</dbReference>
<dbReference type="PANTHER" id="PTHR11042:SF91">
    <property type="entry name" value="EUKARYOTIC TRANSLATION INITIATION FACTOR 2-ALPHA KINASE"/>
    <property type="match status" value="1"/>
</dbReference>
<evidence type="ECO:0000313" key="17">
    <source>
        <dbReference type="EMBL" id="KII74891.1"/>
    </source>
</evidence>
<feature type="binding site" evidence="13">
    <location>
        <position position="568"/>
    </location>
    <ligand>
        <name>ATP</name>
        <dbReference type="ChEBI" id="CHEBI:30616"/>
    </ligand>
</feature>
<accession>A0A0C2N5H0</accession>
<dbReference type="InterPro" id="IPR011009">
    <property type="entry name" value="Kinase-like_dom_sf"/>
</dbReference>
<dbReference type="PROSITE" id="PS00107">
    <property type="entry name" value="PROTEIN_KINASE_ATP"/>
    <property type="match status" value="1"/>
</dbReference>
<gene>
    <name evidence="17" type="ORF">RF11_12630</name>
</gene>
<evidence type="ECO:0000256" key="7">
    <source>
        <dbReference type="ARBA" id="ARBA00022845"/>
    </source>
</evidence>
<evidence type="ECO:0000256" key="14">
    <source>
        <dbReference type="SAM" id="MobiDB-lite"/>
    </source>
</evidence>
<organism evidence="17 18">
    <name type="scientific">Thelohanellus kitauei</name>
    <name type="common">Myxosporean</name>
    <dbReference type="NCBI Taxonomy" id="669202"/>
    <lineage>
        <taxon>Eukaryota</taxon>
        <taxon>Metazoa</taxon>
        <taxon>Cnidaria</taxon>
        <taxon>Myxozoa</taxon>
        <taxon>Myxosporea</taxon>
        <taxon>Bivalvulida</taxon>
        <taxon>Platysporina</taxon>
        <taxon>Myxobolidae</taxon>
        <taxon>Thelohanellus</taxon>
    </lineage>
</organism>
<dbReference type="InterPro" id="IPR050339">
    <property type="entry name" value="CC_SR_Kinase"/>
</dbReference>